<proteinExistence type="predicted"/>
<dbReference type="Proteomes" id="UP000645217">
    <property type="component" value="Unassembled WGS sequence"/>
</dbReference>
<dbReference type="EMBL" id="BMNT01000006">
    <property type="protein sequence ID" value="GGK73212.1"/>
    <property type="molecule type" value="Genomic_DNA"/>
</dbReference>
<protein>
    <submittedName>
        <fullName evidence="2">Uncharacterized protein</fullName>
    </submittedName>
</protein>
<feature type="region of interest" description="Disordered" evidence="1">
    <location>
        <begin position="1"/>
        <end position="46"/>
    </location>
</feature>
<dbReference type="RefSeq" id="WP_229690935.1">
    <property type="nucleotide sequence ID" value="NZ_BMNT01000006.1"/>
</dbReference>
<name>A0A917QW83_9ACTN</name>
<keyword evidence="3" id="KW-1185">Reference proteome</keyword>
<dbReference type="Pfam" id="PF26421">
    <property type="entry name" value="Avidin_like"/>
    <property type="match status" value="1"/>
</dbReference>
<comment type="caution">
    <text evidence="2">The sequence shown here is derived from an EMBL/GenBank/DDBJ whole genome shotgun (WGS) entry which is preliminary data.</text>
</comment>
<evidence type="ECO:0000313" key="3">
    <source>
        <dbReference type="Proteomes" id="UP000645217"/>
    </source>
</evidence>
<dbReference type="InterPro" id="IPR058595">
    <property type="entry name" value="Avidin-like"/>
</dbReference>
<organism evidence="2 3">
    <name type="scientific">Sphaerisporangium melleum</name>
    <dbReference type="NCBI Taxonomy" id="321316"/>
    <lineage>
        <taxon>Bacteria</taxon>
        <taxon>Bacillati</taxon>
        <taxon>Actinomycetota</taxon>
        <taxon>Actinomycetes</taxon>
        <taxon>Streptosporangiales</taxon>
        <taxon>Streptosporangiaceae</taxon>
        <taxon>Sphaerisporangium</taxon>
    </lineage>
</organism>
<dbReference type="AlphaFoldDB" id="A0A917QW83"/>
<accession>A0A917QW83</accession>
<gene>
    <name evidence="2" type="ORF">GCM10007964_15070</name>
</gene>
<reference evidence="2" key="1">
    <citation type="journal article" date="2014" name="Int. J. Syst. Evol. Microbiol.">
        <title>Complete genome sequence of Corynebacterium casei LMG S-19264T (=DSM 44701T), isolated from a smear-ripened cheese.</title>
        <authorList>
            <consortium name="US DOE Joint Genome Institute (JGI-PGF)"/>
            <person name="Walter F."/>
            <person name="Albersmeier A."/>
            <person name="Kalinowski J."/>
            <person name="Ruckert C."/>
        </authorList>
    </citation>
    <scope>NUCLEOTIDE SEQUENCE</scope>
    <source>
        <strain evidence="2">JCM 13064</strain>
    </source>
</reference>
<evidence type="ECO:0000256" key="1">
    <source>
        <dbReference type="SAM" id="MobiDB-lite"/>
    </source>
</evidence>
<feature type="compositionally biased region" description="Low complexity" evidence="1">
    <location>
        <begin position="34"/>
        <end position="46"/>
    </location>
</feature>
<feature type="compositionally biased region" description="Basic and acidic residues" evidence="1">
    <location>
        <begin position="1"/>
        <end position="16"/>
    </location>
</feature>
<evidence type="ECO:0000313" key="2">
    <source>
        <dbReference type="EMBL" id="GGK73212.1"/>
    </source>
</evidence>
<sequence>MNDSDLPHHDSLRDAADGPTGTPWPGLTGGSSHDSPGGLLPDLPDDLSPGLARDVPVLGAGVPRGLLDGRTFVMVSSTASDVDAGDPTWFEYHEAAGVVWGGYTGGTVIHGRFAGTRKGERVELAYAHALKTGGLAGGRSTSRVQTLPGGRLRLVEEFTFDGDDTPQLSICDEVPRRH</sequence>
<reference evidence="2" key="2">
    <citation type="submission" date="2020-09" db="EMBL/GenBank/DDBJ databases">
        <authorList>
            <person name="Sun Q."/>
            <person name="Ohkuma M."/>
        </authorList>
    </citation>
    <scope>NUCLEOTIDE SEQUENCE</scope>
    <source>
        <strain evidence="2">JCM 13064</strain>
    </source>
</reference>